<evidence type="ECO:0000256" key="1">
    <source>
        <dbReference type="SAM" id="Phobius"/>
    </source>
</evidence>
<feature type="domain" description="Type II secretion system protein GspG C-terminal" evidence="2">
    <location>
        <begin position="62"/>
        <end position="143"/>
    </location>
</feature>
<dbReference type="NCBIfam" id="TIGR02532">
    <property type="entry name" value="IV_pilin_GFxxxE"/>
    <property type="match status" value="1"/>
</dbReference>
<feature type="transmembrane region" description="Helical" evidence="1">
    <location>
        <begin position="37"/>
        <end position="58"/>
    </location>
</feature>
<dbReference type="EMBL" id="MFCA01000002">
    <property type="protein sequence ID" value="OGE03186.1"/>
    <property type="molecule type" value="Genomic_DNA"/>
</dbReference>
<keyword evidence="1" id="KW-0812">Transmembrane</keyword>
<accession>A0A1F5HGI2</accession>
<evidence type="ECO:0000259" key="2">
    <source>
        <dbReference type="Pfam" id="PF08334"/>
    </source>
</evidence>
<dbReference type="Pfam" id="PF07963">
    <property type="entry name" value="N_methyl"/>
    <property type="match status" value="1"/>
</dbReference>
<dbReference type="PROSITE" id="PS00409">
    <property type="entry name" value="PROKAR_NTER_METHYL"/>
    <property type="match status" value="1"/>
</dbReference>
<dbReference type="Proteomes" id="UP000176751">
    <property type="component" value="Unassembled WGS sequence"/>
</dbReference>
<dbReference type="AlphaFoldDB" id="A0A1F5HGI2"/>
<gene>
    <name evidence="3" type="ORF">A2196_05290</name>
</gene>
<dbReference type="STRING" id="1797737.A2196_05290"/>
<protein>
    <recommendedName>
        <fullName evidence="2">Type II secretion system protein GspG C-terminal domain-containing protein</fullName>
    </recommendedName>
</protein>
<dbReference type="InterPro" id="IPR012902">
    <property type="entry name" value="N_methyl_site"/>
</dbReference>
<dbReference type="PANTHER" id="PTHR30093">
    <property type="entry name" value="GENERAL SECRETION PATHWAY PROTEIN G"/>
    <property type="match status" value="1"/>
</dbReference>
<dbReference type="Gene3D" id="3.30.700.10">
    <property type="entry name" value="Glycoprotein, Type 4 Pilin"/>
    <property type="match status" value="1"/>
</dbReference>
<dbReference type="InterPro" id="IPR013545">
    <property type="entry name" value="T2SS_protein-GspG_C"/>
</dbReference>
<keyword evidence="1" id="KW-1133">Transmembrane helix</keyword>
<comment type="caution">
    <text evidence="3">The sequence shown here is derived from an EMBL/GenBank/DDBJ whole genome shotgun (WGS) entry which is preliminary data.</text>
</comment>
<name>A0A1F5HGI2_9BACT</name>
<reference evidence="3 4" key="1">
    <citation type="journal article" date="2016" name="Nat. Commun.">
        <title>Thousands of microbial genomes shed light on interconnected biogeochemical processes in an aquifer system.</title>
        <authorList>
            <person name="Anantharaman K."/>
            <person name="Brown C.T."/>
            <person name="Hug L.A."/>
            <person name="Sharon I."/>
            <person name="Castelle C.J."/>
            <person name="Probst A.J."/>
            <person name="Thomas B.C."/>
            <person name="Singh A."/>
            <person name="Wilkins M.J."/>
            <person name="Karaoz U."/>
            <person name="Brodie E.L."/>
            <person name="Williams K.H."/>
            <person name="Hubbard S.S."/>
            <person name="Banfield J.F."/>
        </authorList>
    </citation>
    <scope>NUCLEOTIDE SEQUENCE [LARGE SCALE GENOMIC DNA]</scope>
</reference>
<keyword evidence="1" id="KW-0472">Membrane</keyword>
<dbReference type="InterPro" id="IPR045584">
    <property type="entry name" value="Pilin-like"/>
</dbReference>
<dbReference type="SUPFAM" id="SSF54523">
    <property type="entry name" value="Pili subunits"/>
    <property type="match status" value="1"/>
</dbReference>
<proteinExistence type="predicted"/>
<evidence type="ECO:0000313" key="3">
    <source>
        <dbReference type="EMBL" id="OGE03186.1"/>
    </source>
</evidence>
<sequence>MPKLVNGLQLIVHRIQKTVNHEPTTVNRRSWRHGFTLIELLIVIAIMAVLAATIMVAINPVKRKSQARDAARKNDIGQIANALKAYYTTYDAYPSPAGPASVSGLTALRASGDLKIIPLDPIGTEYQYLVSGSGISSEAAVYGEIEDPTSGSGNWVWCWRSESVSIGEVGSGNCQP</sequence>
<organism evidence="3 4">
    <name type="scientific">Candidatus Curtissbacteria bacterium RIFOXYA1_FULL_41_14</name>
    <dbReference type="NCBI Taxonomy" id="1797737"/>
    <lineage>
        <taxon>Bacteria</taxon>
        <taxon>Candidatus Curtissiibacteriota</taxon>
    </lineage>
</organism>
<evidence type="ECO:0000313" key="4">
    <source>
        <dbReference type="Proteomes" id="UP000176751"/>
    </source>
</evidence>
<dbReference type="Pfam" id="PF08334">
    <property type="entry name" value="T2SSG"/>
    <property type="match status" value="1"/>
</dbReference>